<dbReference type="Proteomes" id="UP001150924">
    <property type="component" value="Unassembled WGS sequence"/>
</dbReference>
<evidence type="ECO:0000313" key="6">
    <source>
        <dbReference type="Proteomes" id="UP001150924"/>
    </source>
</evidence>
<dbReference type="GO" id="GO:0003700">
    <property type="term" value="F:DNA-binding transcription factor activity"/>
    <property type="evidence" value="ECO:0007669"/>
    <property type="project" value="TreeGrafter"/>
</dbReference>
<evidence type="ECO:0000256" key="1">
    <source>
        <dbReference type="ARBA" id="ARBA00023015"/>
    </source>
</evidence>
<dbReference type="PANTHER" id="PTHR30055">
    <property type="entry name" value="HTH-TYPE TRANSCRIPTIONAL REGULATOR RUTR"/>
    <property type="match status" value="1"/>
</dbReference>
<dbReference type="InterPro" id="IPR009057">
    <property type="entry name" value="Homeodomain-like_sf"/>
</dbReference>
<reference evidence="5" key="1">
    <citation type="submission" date="2022-11" db="EMBL/GenBank/DDBJ databases">
        <title>Minimal conservation of predation-associated metabolite biosynthetic gene clusters underscores biosynthetic potential of Myxococcota including descriptions for ten novel species: Archangium lansinium sp. nov., Myxococcus landrumus sp. nov., Nannocystis bai.</title>
        <authorList>
            <person name="Ahearne A."/>
            <person name="Stevens C."/>
            <person name="Phillips K."/>
        </authorList>
    </citation>
    <scope>NUCLEOTIDE SEQUENCE</scope>
    <source>
        <strain evidence="5">Na p29</strain>
    </source>
</reference>
<proteinExistence type="predicted"/>
<keyword evidence="2" id="KW-0238">DNA-binding</keyword>
<dbReference type="SUPFAM" id="SSF46689">
    <property type="entry name" value="Homeodomain-like"/>
    <property type="match status" value="1"/>
</dbReference>
<protein>
    <submittedName>
        <fullName evidence="5">TetR family transcriptional regulator</fullName>
    </submittedName>
</protein>
<organism evidence="5 6">
    <name type="scientific">Nannocystis pusilla</name>
    <dbReference type="NCBI Taxonomy" id="889268"/>
    <lineage>
        <taxon>Bacteria</taxon>
        <taxon>Pseudomonadati</taxon>
        <taxon>Myxococcota</taxon>
        <taxon>Polyangia</taxon>
        <taxon>Nannocystales</taxon>
        <taxon>Nannocystaceae</taxon>
        <taxon>Nannocystis</taxon>
    </lineage>
</organism>
<evidence type="ECO:0000256" key="2">
    <source>
        <dbReference type="ARBA" id="ARBA00023125"/>
    </source>
</evidence>
<dbReference type="PANTHER" id="PTHR30055:SF234">
    <property type="entry name" value="HTH-TYPE TRANSCRIPTIONAL REGULATOR BETI"/>
    <property type="match status" value="1"/>
</dbReference>
<dbReference type="RefSeq" id="WP_267773306.1">
    <property type="nucleotide sequence ID" value="NZ_JAPNKE010000002.1"/>
</dbReference>
<feature type="domain" description="HTH tetR-type" evidence="4">
    <location>
        <begin position="18"/>
        <end position="65"/>
    </location>
</feature>
<keyword evidence="1" id="KW-0805">Transcription regulation</keyword>
<evidence type="ECO:0000313" key="5">
    <source>
        <dbReference type="EMBL" id="MCY1010388.1"/>
    </source>
</evidence>
<evidence type="ECO:0000256" key="3">
    <source>
        <dbReference type="ARBA" id="ARBA00023163"/>
    </source>
</evidence>
<dbReference type="GO" id="GO:0000976">
    <property type="term" value="F:transcription cis-regulatory region binding"/>
    <property type="evidence" value="ECO:0007669"/>
    <property type="project" value="TreeGrafter"/>
</dbReference>
<evidence type="ECO:0000259" key="4">
    <source>
        <dbReference type="Pfam" id="PF00440"/>
    </source>
</evidence>
<keyword evidence="3" id="KW-0804">Transcription</keyword>
<dbReference type="Pfam" id="PF00440">
    <property type="entry name" value="TetR_N"/>
    <property type="match status" value="1"/>
</dbReference>
<accession>A0A9X3EUB7</accession>
<name>A0A9X3EUB7_9BACT</name>
<dbReference type="InterPro" id="IPR050109">
    <property type="entry name" value="HTH-type_TetR-like_transc_reg"/>
</dbReference>
<comment type="caution">
    <text evidence="5">The sequence shown here is derived from an EMBL/GenBank/DDBJ whole genome shotgun (WGS) entry which is preliminary data.</text>
</comment>
<dbReference type="InterPro" id="IPR001647">
    <property type="entry name" value="HTH_TetR"/>
</dbReference>
<gene>
    <name evidence="5" type="ORF">OV079_33445</name>
</gene>
<dbReference type="EMBL" id="JAPNKE010000002">
    <property type="protein sequence ID" value="MCY1010388.1"/>
    <property type="molecule type" value="Genomic_DNA"/>
</dbReference>
<dbReference type="Gene3D" id="1.10.357.10">
    <property type="entry name" value="Tetracycline Repressor, domain 2"/>
    <property type="match status" value="1"/>
</dbReference>
<sequence length="216" mass="23702">MAGPRTRHAHATETRELILTTAERLFAEHGVAAVSNRQISEAAGQANNFAVGYHFGTKTDLVAAIVRRHAPEIERRRLDLLKAIQRSETLRDWLGCLVLPSTEHLASLGNPSWYARFIAQATTDPALRQIVIDETSASPSMRGVSEGLMRLMPVLPADVIAERADMSRHLIVHVCAERERALQEGTTTPRATWEGAAVGLIDALAGLWQAPFTPTR</sequence>
<dbReference type="AlphaFoldDB" id="A0A9X3EUB7"/>
<keyword evidence="6" id="KW-1185">Reference proteome</keyword>